<evidence type="ECO:0000256" key="12">
    <source>
        <dbReference type="ARBA" id="ARBA00023316"/>
    </source>
</evidence>
<dbReference type="Gene3D" id="3.40.50.720">
    <property type="entry name" value="NAD(P)-binding Rossmann-like Domain"/>
    <property type="match status" value="1"/>
</dbReference>
<evidence type="ECO:0000256" key="14">
    <source>
        <dbReference type="HAMAP-Rule" id="MF_00046"/>
    </source>
</evidence>
<accession>A0A2W5BLP1</accession>
<keyword evidence="11 14" id="KW-0131">Cell cycle</keyword>
<dbReference type="GO" id="GO:0051301">
    <property type="term" value="P:cell division"/>
    <property type="evidence" value="ECO:0007669"/>
    <property type="project" value="UniProtKB-KW"/>
</dbReference>
<gene>
    <name evidence="14" type="primary">murC</name>
    <name evidence="18" type="ORF">DI626_08575</name>
</gene>
<comment type="caution">
    <text evidence="18">The sequence shown here is derived from an EMBL/GenBank/DDBJ whole genome shotgun (WGS) entry which is preliminary data.</text>
</comment>
<dbReference type="InterPro" id="IPR036615">
    <property type="entry name" value="Mur_ligase_C_dom_sf"/>
</dbReference>
<dbReference type="HAMAP" id="MF_00046">
    <property type="entry name" value="MurC"/>
    <property type="match status" value="1"/>
</dbReference>
<dbReference type="GO" id="GO:0008763">
    <property type="term" value="F:UDP-N-acetylmuramate-L-alanine ligase activity"/>
    <property type="evidence" value="ECO:0007669"/>
    <property type="project" value="UniProtKB-UniRule"/>
</dbReference>
<dbReference type="InterPro" id="IPR005758">
    <property type="entry name" value="UDP-N-AcMur_Ala_ligase_MurC"/>
</dbReference>
<evidence type="ECO:0000256" key="6">
    <source>
        <dbReference type="ARBA" id="ARBA00022618"/>
    </source>
</evidence>
<dbReference type="Pfam" id="PF02875">
    <property type="entry name" value="Mur_ligase_C"/>
    <property type="match status" value="1"/>
</dbReference>
<evidence type="ECO:0000313" key="18">
    <source>
        <dbReference type="EMBL" id="PZO84115.1"/>
    </source>
</evidence>
<dbReference type="InterPro" id="IPR050061">
    <property type="entry name" value="MurCDEF_pg_biosynth"/>
</dbReference>
<dbReference type="GO" id="GO:0005524">
    <property type="term" value="F:ATP binding"/>
    <property type="evidence" value="ECO:0007669"/>
    <property type="project" value="UniProtKB-UniRule"/>
</dbReference>
<evidence type="ECO:0000256" key="10">
    <source>
        <dbReference type="ARBA" id="ARBA00022984"/>
    </source>
</evidence>
<evidence type="ECO:0000256" key="11">
    <source>
        <dbReference type="ARBA" id="ARBA00023306"/>
    </source>
</evidence>
<feature type="domain" description="Mur ligase C-terminal" evidence="16">
    <location>
        <begin position="321"/>
        <end position="454"/>
    </location>
</feature>
<evidence type="ECO:0000256" key="7">
    <source>
        <dbReference type="ARBA" id="ARBA00022741"/>
    </source>
</evidence>
<evidence type="ECO:0000256" key="13">
    <source>
        <dbReference type="ARBA" id="ARBA00047833"/>
    </source>
</evidence>
<comment type="similarity">
    <text evidence="14">Belongs to the MurCDEF family.</text>
</comment>
<dbReference type="Gene3D" id="3.90.190.20">
    <property type="entry name" value="Mur ligase, C-terminal domain"/>
    <property type="match status" value="1"/>
</dbReference>
<dbReference type="GO" id="GO:0005737">
    <property type="term" value="C:cytoplasm"/>
    <property type="evidence" value="ECO:0007669"/>
    <property type="project" value="UniProtKB-SubCell"/>
</dbReference>
<dbReference type="EC" id="6.3.2.8" evidence="3 14"/>
<keyword evidence="7 14" id="KW-0547">Nucleotide-binding</keyword>
<dbReference type="SUPFAM" id="SSF53623">
    <property type="entry name" value="MurD-like peptide ligases, catalytic domain"/>
    <property type="match status" value="1"/>
</dbReference>
<protein>
    <recommendedName>
        <fullName evidence="3 14">UDP-N-acetylmuramate--L-alanine ligase</fullName>
        <ecNumber evidence="3 14">6.3.2.8</ecNumber>
    </recommendedName>
    <alternativeName>
        <fullName evidence="14">UDP-N-acetylmuramoyl-L-alanine synthetase</fullName>
    </alternativeName>
</protein>
<dbReference type="Pfam" id="PF01225">
    <property type="entry name" value="Mur_ligase"/>
    <property type="match status" value="1"/>
</dbReference>
<evidence type="ECO:0000256" key="4">
    <source>
        <dbReference type="ARBA" id="ARBA00022490"/>
    </source>
</evidence>
<evidence type="ECO:0000256" key="5">
    <source>
        <dbReference type="ARBA" id="ARBA00022598"/>
    </source>
</evidence>
<evidence type="ECO:0000256" key="8">
    <source>
        <dbReference type="ARBA" id="ARBA00022840"/>
    </source>
</evidence>
<dbReference type="InterPro" id="IPR004101">
    <property type="entry name" value="Mur_ligase_C"/>
</dbReference>
<organism evidence="18 19">
    <name type="scientific">Micavibrio aeruginosavorus</name>
    <dbReference type="NCBI Taxonomy" id="349221"/>
    <lineage>
        <taxon>Bacteria</taxon>
        <taxon>Pseudomonadati</taxon>
        <taxon>Bdellovibrionota</taxon>
        <taxon>Bdellovibrionia</taxon>
        <taxon>Bdellovibrionales</taxon>
        <taxon>Pseudobdellovibrionaceae</taxon>
        <taxon>Micavibrio</taxon>
    </lineage>
</organism>
<dbReference type="GO" id="GO:0009252">
    <property type="term" value="P:peptidoglycan biosynthetic process"/>
    <property type="evidence" value="ECO:0007669"/>
    <property type="project" value="UniProtKB-UniRule"/>
</dbReference>
<evidence type="ECO:0000256" key="9">
    <source>
        <dbReference type="ARBA" id="ARBA00022960"/>
    </source>
</evidence>
<reference evidence="18 19" key="1">
    <citation type="submission" date="2017-08" db="EMBL/GenBank/DDBJ databases">
        <title>Infants hospitalized years apart are colonized by the same room-sourced microbial strains.</title>
        <authorList>
            <person name="Brooks B."/>
            <person name="Olm M.R."/>
            <person name="Firek B.A."/>
            <person name="Baker R."/>
            <person name="Thomas B.C."/>
            <person name="Morowitz M.J."/>
            <person name="Banfield J.F."/>
        </authorList>
    </citation>
    <scope>NUCLEOTIDE SEQUENCE [LARGE SCALE GENOMIC DNA]</scope>
    <source>
        <strain evidence="18">S2_018_000_R2_104</strain>
    </source>
</reference>
<proteinExistence type="inferred from homology"/>
<keyword evidence="5 14" id="KW-0436">Ligase</keyword>
<keyword evidence="10 14" id="KW-0573">Peptidoglycan synthesis</keyword>
<comment type="pathway">
    <text evidence="2 14">Cell wall biogenesis; peptidoglycan biosynthesis.</text>
</comment>
<name>A0A2W5BLP1_9BACT</name>
<dbReference type="UniPathway" id="UPA00219"/>
<keyword evidence="6 14" id="KW-0132">Cell division</keyword>
<dbReference type="NCBIfam" id="TIGR01082">
    <property type="entry name" value="murC"/>
    <property type="match status" value="1"/>
</dbReference>
<dbReference type="SUPFAM" id="SSF51984">
    <property type="entry name" value="MurCD N-terminal domain"/>
    <property type="match status" value="1"/>
</dbReference>
<feature type="binding site" evidence="14">
    <location>
        <begin position="115"/>
        <end position="121"/>
    </location>
    <ligand>
        <name>ATP</name>
        <dbReference type="ChEBI" id="CHEBI:30616"/>
    </ligand>
</feature>
<dbReference type="PANTHER" id="PTHR43445:SF3">
    <property type="entry name" value="UDP-N-ACETYLMURAMATE--L-ALANINE LIGASE"/>
    <property type="match status" value="1"/>
</dbReference>
<dbReference type="Proteomes" id="UP000249557">
    <property type="component" value="Unassembled WGS sequence"/>
</dbReference>
<sequence length="479" mass="51155">MRIVPKSVGTLHFIGIGGIGMSGIAEVLNALGYKVQGSDIADGYNTERLRKQGIDVHIGHRAENIDSASIIVISSAIKPDNPELLAARAAKLPVVRRAEMLAELMRLKMAVAIGGTHGKTTTTSMVGAMLEEGGFDPTVINGGIVHKYGTNTRMGASEWMVVEADESDGTFTKLPATVSVVTNIDPEHLDHYGDYAAVKEAFRQFIENIPFYGFAVLCTDHPAVQAMIPQLTDRTVITYGFNPQADVHAANVRHENGGSTFDVEFSDHVNGAAMSVKDVYLPMLGQHNVQNSLASLAIGCRMGMSAEAMREALRQFSGVKRRFTKTGEVSGITVIDDYGHHPVEIQAVLKAARQAVAGTAGRVIAVMQPHRYSRLESLFNDFCTCFNDADMVLIADVYAAGEMPIAGADRDSLVAGLKACGHKNAAALASPDALADAIAQAAQNGDYVICLGAGDITKWAYALPAQLEKILASSEKQRA</sequence>
<dbReference type="AlphaFoldDB" id="A0A2W5BLP1"/>
<evidence type="ECO:0000256" key="2">
    <source>
        <dbReference type="ARBA" id="ARBA00004752"/>
    </source>
</evidence>
<evidence type="ECO:0000259" key="15">
    <source>
        <dbReference type="Pfam" id="PF01225"/>
    </source>
</evidence>
<comment type="catalytic activity">
    <reaction evidence="13 14">
        <text>UDP-N-acetyl-alpha-D-muramate + L-alanine + ATP = UDP-N-acetyl-alpha-D-muramoyl-L-alanine + ADP + phosphate + H(+)</text>
        <dbReference type="Rhea" id="RHEA:23372"/>
        <dbReference type="ChEBI" id="CHEBI:15378"/>
        <dbReference type="ChEBI" id="CHEBI:30616"/>
        <dbReference type="ChEBI" id="CHEBI:43474"/>
        <dbReference type="ChEBI" id="CHEBI:57972"/>
        <dbReference type="ChEBI" id="CHEBI:70757"/>
        <dbReference type="ChEBI" id="CHEBI:83898"/>
        <dbReference type="ChEBI" id="CHEBI:456216"/>
        <dbReference type="EC" id="6.3.2.8"/>
    </reaction>
</comment>
<evidence type="ECO:0000313" key="19">
    <source>
        <dbReference type="Proteomes" id="UP000249557"/>
    </source>
</evidence>
<dbReference type="Gene3D" id="3.40.1190.10">
    <property type="entry name" value="Mur-like, catalytic domain"/>
    <property type="match status" value="1"/>
</dbReference>
<keyword evidence="9 14" id="KW-0133">Cell shape</keyword>
<feature type="domain" description="Mur ligase central" evidence="17">
    <location>
        <begin position="113"/>
        <end position="298"/>
    </location>
</feature>
<keyword evidence="8 14" id="KW-0067">ATP-binding</keyword>
<dbReference type="Pfam" id="PF08245">
    <property type="entry name" value="Mur_ligase_M"/>
    <property type="match status" value="1"/>
</dbReference>
<keyword evidence="12 14" id="KW-0961">Cell wall biogenesis/degradation</keyword>
<dbReference type="InterPro" id="IPR036565">
    <property type="entry name" value="Mur-like_cat_sf"/>
</dbReference>
<dbReference type="GO" id="GO:0008360">
    <property type="term" value="P:regulation of cell shape"/>
    <property type="evidence" value="ECO:0007669"/>
    <property type="project" value="UniProtKB-KW"/>
</dbReference>
<dbReference type="InterPro" id="IPR013221">
    <property type="entry name" value="Mur_ligase_cen"/>
</dbReference>
<evidence type="ECO:0000256" key="3">
    <source>
        <dbReference type="ARBA" id="ARBA00012211"/>
    </source>
</evidence>
<evidence type="ECO:0000259" key="17">
    <source>
        <dbReference type="Pfam" id="PF08245"/>
    </source>
</evidence>
<evidence type="ECO:0000259" key="16">
    <source>
        <dbReference type="Pfam" id="PF02875"/>
    </source>
</evidence>
<dbReference type="GO" id="GO:0071555">
    <property type="term" value="P:cell wall organization"/>
    <property type="evidence" value="ECO:0007669"/>
    <property type="project" value="UniProtKB-KW"/>
</dbReference>
<keyword evidence="4 14" id="KW-0963">Cytoplasm</keyword>
<comment type="subcellular location">
    <subcellularLocation>
        <location evidence="1 14">Cytoplasm</location>
    </subcellularLocation>
</comment>
<dbReference type="PANTHER" id="PTHR43445">
    <property type="entry name" value="UDP-N-ACETYLMURAMATE--L-ALANINE LIGASE-RELATED"/>
    <property type="match status" value="1"/>
</dbReference>
<comment type="function">
    <text evidence="14">Cell wall formation.</text>
</comment>
<dbReference type="SUPFAM" id="SSF53244">
    <property type="entry name" value="MurD-like peptide ligases, peptide-binding domain"/>
    <property type="match status" value="1"/>
</dbReference>
<evidence type="ECO:0000256" key="1">
    <source>
        <dbReference type="ARBA" id="ARBA00004496"/>
    </source>
</evidence>
<feature type="domain" description="Mur ligase N-terminal catalytic" evidence="15">
    <location>
        <begin position="11"/>
        <end position="107"/>
    </location>
</feature>
<dbReference type="EMBL" id="QFNK01000187">
    <property type="protein sequence ID" value="PZO84115.1"/>
    <property type="molecule type" value="Genomic_DNA"/>
</dbReference>
<dbReference type="InterPro" id="IPR000713">
    <property type="entry name" value="Mur_ligase_N"/>
</dbReference>